<evidence type="ECO:0000256" key="5">
    <source>
        <dbReference type="ARBA" id="ARBA00023277"/>
    </source>
</evidence>
<name>A0A7W9W654_ARMRO</name>
<evidence type="ECO:0000256" key="3">
    <source>
        <dbReference type="ARBA" id="ARBA00022801"/>
    </source>
</evidence>
<keyword evidence="2" id="KW-0479">Metal-binding</keyword>
<dbReference type="GO" id="GO:0016787">
    <property type="term" value="F:hydrolase activity"/>
    <property type="evidence" value="ECO:0007669"/>
    <property type="project" value="UniProtKB-KW"/>
</dbReference>
<organism evidence="6 7">
    <name type="scientific">Armatimonas rosea</name>
    <dbReference type="NCBI Taxonomy" id="685828"/>
    <lineage>
        <taxon>Bacteria</taxon>
        <taxon>Bacillati</taxon>
        <taxon>Armatimonadota</taxon>
        <taxon>Armatimonadia</taxon>
        <taxon>Armatimonadales</taxon>
        <taxon>Armatimonadaceae</taxon>
        <taxon>Armatimonas</taxon>
    </lineage>
</organism>
<dbReference type="Pfam" id="PF04794">
    <property type="entry name" value="YdjC"/>
    <property type="match status" value="1"/>
</dbReference>
<comment type="cofactor">
    <cofactor evidence="1">
        <name>Mg(2+)</name>
        <dbReference type="ChEBI" id="CHEBI:18420"/>
    </cofactor>
</comment>
<dbReference type="SUPFAM" id="SSF88713">
    <property type="entry name" value="Glycoside hydrolase/deacetylase"/>
    <property type="match status" value="1"/>
</dbReference>
<dbReference type="Proteomes" id="UP000520814">
    <property type="component" value="Unassembled WGS sequence"/>
</dbReference>
<evidence type="ECO:0000256" key="1">
    <source>
        <dbReference type="ARBA" id="ARBA00001946"/>
    </source>
</evidence>
<accession>A0A7W9W654</accession>
<dbReference type="CDD" id="cd10802">
    <property type="entry name" value="YdjC_TTHB029_like"/>
    <property type="match status" value="1"/>
</dbReference>
<keyword evidence="5" id="KW-0119">Carbohydrate metabolism</keyword>
<dbReference type="InterPro" id="IPR011330">
    <property type="entry name" value="Glyco_hydro/deAcase_b/a-brl"/>
</dbReference>
<dbReference type="RefSeq" id="WP_184192846.1">
    <property type="nucleotide sequence ID" value="NZ_JACHGW010000001.1"/>
</dbReference>
<protein>
    <recommendedName>
        <fullName evidence="8">ChbG/HpnK family deacetylase</fullName>
    </recommendedName>
</protein>
<reference evidence="6 7" key="1">
    <citation type="submission" date="2020-08" db="EMBL/GenBank/DDBJ databases">
        <title>Genomic Encyclopedia of Type Strains, Phase IV (KMG-IV): sequencing the most valuable type-strain genomes for metagenomic binning, comparative biology and taxonomic classification.</title>
        <authorList>
            <person name="Goeker M."/>
        </authorList>
    </citation>
    <scope>NUCLEOTIDE SEQUENCE [LARGE SCALE GENOMIC DNA]</scope>
    <source>
        <strain evidence="6 7">DSM 23562</strain>
    </source>
</reference>
<dbReference type="AlphaFoldDB" id="A0A7W9W654"/>
<evidence type="ECO:0008006" key="8">
    <source>
        <dbReference type="Google" id="ProtNLM"/>
    </source>
</evidence>
<comment type="caution">
    <text evidence="6">The sequence shown here is derived from an EMBL/GenBank/DDBJ whole genome shotgun (WGS) entry which is preliminary data.</text>
</comment>
<dbReference type="PANTHER" id="PTHR31609:SF1">
    <property type="entry name" value="CARBOHYDRATE DEACETYLASE"/>
    <property type="match status" value="1"/>
</dbReference>
<evidence type="ECO:0000313" key="6">
    <source>
        <dbReference type="EMBL" id="MBB6049232.1"/>
    </source>
</evidence>
<evidence type="ECO:0000313" key="7">
    <source>
        <dbReference type="Proteomes" id="UP000520814"/>
    </source>
</evidence>
<dbReference type="EMBL" id="JACHGW010000001">
    <property type="protein sequence ID" value="MBB6049232.1"/>
    <property type="molecule type" value="Genomic_DNA"/>
</dbReference>
<keyword evidence="7" id="KW-1185">Reference proteome</keyword>
<dbReference type="PANTHER" id="PTHR31609">
    <property type="entry name" value="YDJC DEACETYLASE FAMILY MEMBER"/>
    <property type="match status" value="1"/>
</dbReference>
<dbReference type="GO" id="GO:0005975">
    <property type="term" value="P:carbohydrate metabolic process"/>
    <property type="evidence" value="ECO:0007669"/>
    <property type="project" value="InterPro"/>
</dbReference>
<evidence type="ECO:0000256" key="4">
    <source>
        <dbReference type="ARBA" id="ARBA00022842"/>
    </source>
</evidence>
<dbReference type="GO" id="GO:0046872">
    <property type="term" value="F:metal ion binding"/>
    <property type="evidence" value="ECO:0007669"/>
    <property type="project" value="UniProtKB-KW"/>
</dbReference>
<keyword evidence="4" id="KW-0460">Magnesium</keyword>
<sequence length="300" mass="34115">MLEPTLAERLGYKATDRLLLIHADDVGMCHSVNAATTDAMERGVVTCASIMVPCPWFPEIAAYCREHPEKDFGLHLTLTSEWKYYRWKPLTAAKETPGLLDKEGFIHRDEGDTARHASAAEVEKEIRAQIARAREFGLKPTHIDSHMGTLFAGVFYPTYTKVGRETGLMPMVLYPTPERIAQAKNEFGQRDPLGSYQQLKKQNFVFLDYLKEGAEGSTLEARRKHYYDALRALKPGVTEFIVHLSLDDAEIRHITGNWEARWNEYQLMTDPRTRELIDSLGIKLIGYRELSKLAFKPVAA</sequence>
<dbReference type="GO" id="GO:0019213">
    <property type="term" value="F:deacetylase activity"/>
    <property type="evidence" value="ECO:0007669"/>
    <property type="project" value="TreeGrafter"/>
</dbReference>
<keyword evidence="3" id="KW-0378">Hydrolase</keyword>
<evidence type="ECO:0000256" key="2">
    <source>
        <dbReference type="ARBA" id="ARBA00022723"/>
    </source>
</evidence>
<proteinExistence type="predicted"/>
<dbReference type="Gene3D" id="3.20.20.370">
    <property type="entry name" value="Glycoside hydrolase/deacetylase"/>
    <property type="match status" value="1"/>
</dbReference>
<dbReference type="InterPro" id="IPR006879">
    <property type="entry name" value="YdjC-like"/>
</dbReference>
<gene>
    <name evidence="6" type="ORF">HNQ39_000994</name>
</gene>